<organism evidence="2 3">
    <name type="scientific">Bacteroides uniformis</name>
    <dbReference type="NCBI Taxonomy" id="820"/>
    <lineage>
        <taxon>Bacteria</taxon>
        <taxon>Pseudomonadati</taxon>
        <taxon>Bacteroidota</taxon>
        <taxon>Bacteroidia</taxon>
        <taxon>Bacteroidales</taxon>
        <taxon>Bacteroidaceae</taxon>
        <taxon>Bacteroides</taxon>
    </lineage>
</organism>
<proteinExistence type="predicted"/>
<dbReference type="Proteomes" id="UP000095788">
    <property type="component" value="Unassembled WGS sequence"/>
</dbReference>
<feature type="transmembrane region" description="Helical" evidence="1">
    <location>
        <begin position="21"/>
        <end position="41"/>
    </location>
</feature>
<sequence>MYLLKYKSNGINHYINGIRSIFCDTFFILYLWLLVFIKLLVRYPCR</sequence>
<evidence type="ECO:0000313" key="3">
    <source>
        <dbReference type="Proteomes" id="UP000095788"/>
    </source>
</evidence>
<dbReference type="EMBL" id="CZBF01000002">
    <property type="protein sequence ID" value="CUP56389.1"/>
    <property type="molecule type" value="Genomic_DNA"/>
</dbReference>
<dbReference type="AlphaFoldDB" id="A0A174PEP8"/>
<accession>A0A174PEP8</accession>
<protein>
    <submittedName>
        <fullName evidence="2">Uncharacterized protein</fullName>
    </submittedName>
</protein>
<evidence type="ECO:0000313" key="2">
    <source>
        <dbReference type="EMBL" id="CUP56389.1"/>
    </source>
</evidence>
<gene>
    <name evidence="2" type="ORF">ERS852554_01046</name>
</gene>
<reference evidence="2 3" key="1">
    <citation type="submission" date="2015-09" db="EMBL/GenBank/DDBJ databases">
        <authorList>
            <consortium name="Pathogen Informatics"/>
        </authorList>
    </citation>
    <scope>NUCLEOTIDE SEQUENCE [LARGE SCALE GENOMIC DNA]</scope>
    <source>
        <strain evidence="2 3">2789STDY5834942</strain>
    </source>
</reference>
<keyword evidence="1" id="KW-1133">Transmembrane helix</keyword>
<name>A0A174PEP8_BACUN</name>
<keyword evidence="1" id="KW-0472">Membrane</keyword>
<evidence type="ECO:0000256" key="1">
    <source>
        <dbReference type="SAM" id="Phobius"/>
    </source>
</evidence>
<keyword evidence="1" id="KW-0812">Transmembrane</keyword>